<evidence type="ECO:0000313" key="2">
    <source>
        <dbReference type="Proteomes" id="UP000008388"/>
    </source>
</evidence>
<accession>F8SJ64</accession>
<dbReference type="KEGG" id="vg:26643749"/>
<dbReference type="RefSeq" id="YP_009217300.1">
    <property type="nucleotide sequence ID" value="NC_028999.1"/>
</dbReference>
<keyword evidence="2" id="KW-1185">Reference proteome</keyword>
<dbReference type="GeneID" id="26643749"/>
<name>F8SJ64_BPPA3</name>
<proteinExistence type="predicted"/>
<dbReference type="Proteomes" id="UP000008388">
    <property type="component" value="Segment"/>
</dbReference>
<sequence>MKLKAVLYVVNDALTKEEIVEHTKIPFVENVDLETEHPIVATPYNAEKVKSHQSVVQYQCFIAHEYETTEKLLNEELGERPRNTTYITYHGSDVPGKRLSPGHLDAWNFEYDRLLNES</sequence>
<organism evidence="1 2">
    <name type="scientific">Pseudomonas phage PhiPA3</name>
    <name type="common">Pseudomonas aeruginosa phage PhiPA3</name>
    <dbReference type="NCBI Taxonomy" id="998086"/>
    <lineage>
        <taxon>Viruses</taxon>
        <taxon>Duplodnaviria</taxon>
        <taxon>Heunggongvirae</taxon>
        <taxon>Uroviricota</taxon>
        <taxon>Caudoviricetes</taxon>
        <taxon>Chimalliviridae</taxon>
        <taxon>Miltoncavirus</taxon>
        <taxon>Miltoncavirus PhiPA3</taxon>
    </lineage>
</organism>
<reference evidence="1 2" key="1">
    <citation type="journal article" date="2011" name="Microbiology">
        <title>The Pseudomonas aeruginosa generalized transducing phage phiPA3 is a new member of the phiKZ-like group of 'jumbo' phages, and infects model laboratory strains and clinical isolates from cystic fibrosis patients.</title>
        <authorList>
            <person name="Monson R."/>
            <person name="Foulds I."/>
            <person name="Foweraker J."/>
            <person name="Welch M."/>
            <person name="Salmond G.P."/>
        </authorList>
    </citation>
    <scope>NUCLEOTIDE SEQUENCE [LARGE SCALE GENOMIC DNA]</scope>
</reference>
<dbReference type="EMBL" id="HQ630627">
    <property type="protein sequence ID" value="AEH03644.1"/>
    <property type="molecule type" value="Genomic_DNA"/>
</dbReference>
<protein>
    <submittedName>
        <fullName evidence="1">Uncharacterized protein 221</fullName>
    </submittedName>
</protein>
<gene>
    <name evidence="1" type="primary">221</name>
</gene>
<evidence type="ECO:0000313" key="1">
    <source>
        <dbReference type="EMBL" id="AEH03644.1"/>
    </source>
</evidence>
<organismHost>
    <name type="scientific">Pseudomonas aeruginosa</name>
    <dbReference type="NCBI Taxonomy" id="287"/>
</organismHost>